<dbReference type="RefSeq" id="WP_011762757.1">
    <property type="nucleotide sequence ID" value="NC_008701.1"/>
</dbReference>
<dbReference type="SUPFAM" id="SSF46785">
    <property type="entry name" value="Winged helix' DNA-binding domain"/>
    <property type="match status" value="1"/>
</dbReference>
<organism evidence="2 3">
    <name type="scientific">Pyrobaculum islandicum (strain DSM 4184 / JCM 9189 / GEO3)</name>
    <dbReference type="NCBI Taxonomy" id="384616"/>
    <lineage>
        <taxon>Archaea</taxon>
        <taxon>Thermoproteota</taxon>
        <taxon>Thermoprotei</taxon>
        <taxon>Thermoproteales</taxon>
        <taxon>Thermoproteaceae</taxon>
        <taxon>Pyrobaculum</taxon>
    </lineage>
</organism>
<protein>
    <submittedName>
        <fullName evidence="2">Transcriptional regulator, TrmB</fullName>
    </submittedName>
</protein>
<gene>
    <name evidence="2" type="ordered locus">Pisl_1008</name>
</gene>
<accession>A1RTA0</accession>
<reference evidence="2" key="1">
    <citation type="submission" date="2006-12" db="EMBL/GenBank/DDBJ databases">
        <title>Complete sequence of Pyrobaculum islandicum DSM 4184.</title>
        <authorList>
            <person name="Copeland A."/>
            <person name="Lucas S."/>
            <person name="Lapidus A."/>
            <person name="Barry K."/>
            <person name="Detter J.C."/>
            <person name="Glavina del Rio T."/>
            <person name="Dalin E."/>
            <person name="Tice H."/>
            <person name="Pitluck S."/>
            <person name="Meincke L."/>
            <person name="Brettin T."/>
            <person name="Bruce D."/>
            <person name="Han C."/>
            <person name="Tapia R."/>
            <person name="Gilna P."/>
            <person name="Schmutz J."/>
            <person name="Larimer F."/>
            <person name="Land M."/>
            <person name="Hauser L."/>
            <person name="Kyrpides N."/>
            <person name="Mikhailova N."/>
            <person name="Cozen A.E."/>
            <person name="Fitz-Gibbon S.T."/>
            <person name="House C.H."/>
            <person name="Saltikov C."/>
            <person name="Lowe T."/>
            <person name="Richardson P."/>
        </authorList>
    </citation>
    <scope>NUCLEOTIDE SEQUENCE [LARGE SCALE GENOMIC DNA]</scope>
    <source>
        <strain evidence="2">DSM 4184</strain>
    </source>
</reference>
<dbReference type="AlphaFoldDB" id="A1RTA0"/>
<dbReference type="InterPro" id="IPR036388">
    <property type="entry name" value="WH-like_DNA-bd_sf"/>
</dbReference>
<keyword evidence="3" id="KW-1185">Reference proteome</keyword>
<evidence type="ECO:0000259" key="1">
    <source>
        <dbReference type="Pfam" id="PF01978"/>
    </source>
</evidence>
<dbReference type="InterPro" id="IPR036390">
    <property type="entry name" value="WH_DNA-bd_sf"/>
</dbReference>
<sequence length="243" mass="27551">MEQLKKVSKLLGLGQREIDIYITLVEKGELTARDIADILKIPYTKTYIYLDKLIKLGFITRNEKSRPVKFKASPPIDIYRSLVNILSVTLKTLKPIFDNLQTIYESRYATAPTFLTLVRGSDRVGELIVEILKSSEDVAYLAFPFPELITPQIVDTLIEESKRIPIKMLVTEELIHRLNLPPRVEVKTVAEMFGGGAIGGAVVIYVKYSGEISGAYSNDRFMIEIARTYFIHVWQKASSLRPP</sequence>
<dbReference type="HOGENOM" id="CLU_096706_0_0_2"/>
<dbReference type="CDD" id="cd00090">
    <property type="entry name" value="HTH_ARSR"/>
    <property type="match status" value="1"/>
</dbReference>
<proteinExistence type="predicted"/>
<dbReference type="EMBL" id="CP000504">
    <property type="protein sequence ID" value="ABL88182.1"/>
    <property type="molecule type" value="Genomic_DNA"/>
</dbReference>
<dbReference type="GeneID" id="4616413"/>
<dbReference type="InterPro" id="IPR011991">
    <property type="entry name" value="ArsR-like_HTH"/>
</dbReference>
<dbReference type="InterPro" id="IPR002831">
    <property type="entry name" value="Tscrpt_reg_TrmB_N"/>
</dbReference>
<dbReference type="Proteomes" id="UP000002595">
    <property type="component" value="Chromosome"/>
</dbReference>
<dbReference type="STRING" id="384616.Pisl_1008"/>
<dbReference type="InterPro" id="IPR051797">
    <property type="entry name" value="TrmB-like"/>
</dbReference>
<feature type="domain" description="Transcription regulator TrmB N-terminal" evidence="1">
    <location>
        <begin position="11"/>
        <end position="75"/>
    </location>
</feature>
<dbReference type="PANTHER" id="PTHR34293">
    <property type="entry name" value="HTH-TYPE TRANSCRIPTIONAL REGULATOR TRMBL2"/>
    <property type="match status" value="1"/>
</dbReference>
<dbReference type="OrthoDB" id="30795at2157"/>
<dbReference type="KEGG" id="pis:Pisl_1008"/>
<evidence type="ECO:0000313" key="2">
    <source>
        <dbReference type="EMBL" id="ABL88182.1"/>
    </source>
</evidence>
<evidence type="ECO:0000313" key="3">
    <source>
        <dbReference type="Proteomes" id="UP000002595"/>
    </source>
</evidence>
<name>A1RTA0_PYRIL</name>
<dbReference type="Pfam" id="PF01978">
    <property type="entry name" value="TrmB"/>
    <property type="match status" value="1"/>
</dbReference>
<dbReference type="PANTHER" id="PTHR34293:SF1">
    <property type="entry name" value="HTH-TYPE TRANSCRIPTIONAL REGULATOR TRMBL2"/>
    <property type="match status" value="1"/>
</dbReference>
<dbReference type="Gene3D" id="1.10.10.10">
    <property type="entry name" value="Winged helix-like DNA-binding domain superfamily/Winged helix DNA-binding domain"/>
    <property type="match status" value="1"/>
</dbReference>
<dbReference type="eggNOG" id="arCOG02037">
    <property type="taxonomic scope" value="Archaea"/>
</dbReference>